<proteinExistence type="predicted"/>
<evidence type="ECO:0000259" key="1">
    <source>
        <dbReference type="SMART" id="SM00914"/>
    </source>
</evidence>
<feature type="domain" description="IDEAL" evidence="1">
    <location>
        <begin position="24"/>
        <end position="60"/>
    </location>
</feature>
<protein>
    <submittedName>
        <fullName evidence="2">IDEAL domain-containing protein</fullName>
    </submittedName>
</protein>
<sequence>MEKHLLNSPKHLEESMDEILAEQFLTNALLTFRRKQLKVEIDKTLAERNKEKFLRLTEELKSIS</sequence>
<dbReference type="InterPro" id="IPR027393">
    <property type="entry name" value="Virus_scaffolding_prot_C"/>
</dbReference>
<dbReference type="Gene3D" id="4.10.810.10">
    <property type="entry name" value="Virus Scaffolding Protein, Chain A"/>
    <property type="match status" value="1"/>
</dbReference>
<accession>A0A6L3VBB0</accession>
<evidence type="ECO:0000313" key="3">
    <source>
        <dbReference type="Proteomes" id="UP000481030"/>
    </source>
</evidence>
<dbReference type="EMBL" id="WBOS01000001">
    <property type="protein sequence ID" value="KAB2338053.1"/>
    <property type="molecule type" value="Genomic_DNA"/>
</dbReference>
<organism evidence="2 3">
    <name type="scientific">Cytobacillus depressus</name>
    <dbReference type="NCBI Taxonomy" id="1602942"/>
    <lineage>
        <taxon>Bacteria</taxon>
        <taxon>Bacillati</taxon>
        <taxon>Bacillota</taxon>
        <taxon>Bacilli</taxon>
        <taxon>Bacillales</taxon>
        <taxon>Bacillaceae</taxon>
        <taxon>Cytobacillus</taxon>
    </lineage>
</organism>
<keyword evidence="3" id="KW-1185">Reference proteome</keyword>
<dbReference type="InterPro" id="IPR014957">
    <property type="entry name" value="IDEAL_dom"/>
</dbReference>
<dbReference type="OrthoDB" id="2916442at2"/>
<dbReference type="Pfam" id="PF08858">
    <property type="entry name" value="IDEAL"/>
    <property type="match status" value="1"/>
</dbReference>
<dbReference type="Proteomes" id="UP000481030">
    <property type="component" value="Unassembled WGS sequence"/>
</dbReference>
<reference evidence="2 3" key="1">
    <citation type="journal article" date="2016" name="Antonie Van Leeuwenhoek">
        <title>Bacillus depressus sp. nov., isolated from soil of a sunflower field.</title>
        <authorList>
            <person name="Wei X."/>
            <person name="Xin D."/>
            <person name="Xin Y."/>
            <person name="Zhang H."/>
            <person name="Wang T."/>
            <person name="Zhang J."/>
        </authorList>
    </citation>
    <scope>NUCLEOTIDE SEQUENCE [LARGE SCALE GENOMIC DNA]</scope>
    <source>
        <strain evidence="2 3">BZ1</strain>
    </source>
</reference>
<dbReference type="RefSeq" id="WP_151532775.1">
    <property type="nucleotide sequence ID" value="NZ_WBOS01000001.1"/>
</dbReference>
<gene>
    <name evidence="2" type="ORF">F7731_00270</name>
</gene>
<dbReference type="SMART" id="SM00914">
    <property type="entry name" value="IDEAL"/>
    <property type="match status" value="1"/>
</dbReference>
<dbReference type="AlphaFoldDB" id="A0A6L3VBB0"/>
<comment type="caution">
    <text evidence="2">The sequence shown here is derived from an EMBL/GenBank/DDBJ whole genome shotgun (WGS) entry which is preliminary data.</text>
</comment>
<evidence type="ECO:0000313" key="2">
    <source>
        <dbReference type="EMBL" id="KAB2338053.1"/>
    </source>
</evidence>
<name>A0A6L3VBB0_9BACI</name>